<sequence>MGQLAAHCFAQGSDNSLYALAFGFDLAVTSSDNGLVILLKSNTSPSNPNTLTWSVMSTIRNTDLFSFDTVYATKCIVDPNGAFIAWNHSAYRTGAGASASPRPGGFRYDPSLSTASTTTTGKGGWVNIDTPLSYPWTSTSAASGLFYLKDSSGKYNIYHAFIPGSIGASFKFGALNTASTPNMMESSATSWSVSSTITGYVDDMRTTSTKIFVWGVAGGSGSQFGTGDLPQTGPLTSSAPPLQLGNFTTPNSCSNPAVYGDKAYKYCTVQQLHGVETKLFSWDGSKALAPIGMPQLPIKDLYTAATSGAFGDSSASYLLVQSGALETQRGATGFGSYSLKALVLTGGSAGSVLDVPNNITVQDNIGFYSNSKDAASSAVSGGLKIIGTVVALLSSYIFYNTYFYPRFLSPLRFIPGPPNESKHNKYGLPFLGNFLDVIKEDAGAAHLRWIEQCGGILRYHGLFGAQTVLIADPKAIQHVFNTHTYEYYRPGRVVRLMSAVIGSQGVFLAEGDVHKRQRKMLSPAFSYKHIKALVPIMAGPARTLAQIWKGRVEESGTGAAEFDIAVDMSHAALDIIGIAGFGFHFHSLTDPTNELGMAYQELFDTTSTAIQLLRGMIPFYARIPFKHNLHRQHAVDAMDRATTRMITEKMKRAHANAELDSKDSVASDDIGKDIMSVLIQGNEDSGEEGKLSMQELKDQILTFLAAGHETTSTTITWLLHVLSNHQEHQTKLRNELLSAFGPPSGDSIPFSYDTLNSLPYLNACVKEIMRRYPVVPTTSRVASRDDEIMGYTIPKGTQVYLSPVAMHQLKSVYGEDAEEFKPERWMDPEEVARENPELAAKTKFVTADMGWAYQPFLTGPRNCVGSRFALIEVKILVYYLLTNLEYHPVPGFTFAKSAFITYRPTPGMRLIVKRYNHGDECGSTAGACAL</sequence>
<evidence type="ECO:0000256" key="4">
    <source>
        <dbReference type="ARBA" id="ARBA00023004"/>
    </source>
</evidence>
<evidence type="ECO:0000256" key="3">
    <source>
        <dbReference type="ARBA" id="ARBA00022723"/>
    </source>
</evidence>
<dbReference type="CDD" id="cd11069">
    <property type="entry name" value="CYP_FUM15-like"/>
    <property type="match status" value="1"/>
</dbReference>
<evidence type="ECO:0008006" key="8">
    <source>
        <dbReference type="Google" id="ProtNLM"/>
    </source>
</evidence>
<dbReference type="GO" id="GO:0016705">
    <property type="term" value="F:oxidoreductase activity, acting on paired donors, with incorporation or reduction of molecular oxygen"/>
    <property type="evidence" value="ECO:0007669"/>
    <property type="project" value="InterPro"/>
</dbReference>
<keyword evidence="5" id="KW-0349">Heme</keyword>
<comment type="similarity">
    <text evidence="2">Belongs to the cytochrome P450 family.</text>
</comment>
<dbReference type="AlphaFoldDB" id="A0A9P3LXL3"/>
<dbReference type="Proteomes" id="UP000827284">
    <property type="component" value="Unassembled WGS sequence"/>
</dbReference>
<proteinExistence type="inferred from homology"/>
<evidence type="ECO:0000256" key="5">
    <source>
        <dbReference type="PIRSR" id="PIRSR602403-1"/>
    </source>
</evidence>
<gene>
    <name evidence="6" type="ORF">EMPS_06585</name>
</gene>
<evidence type="ECO:0000256" key="1">
    <source>
        <dbReference type="ARBA" id="ARBA00001971"/>
    </source>
</evidence>
<accession>A0A9P3LXL3</accession>
<dbReference type="PRINTS" id="PR00385">
    <property type="entry name" value="P450"/>
</dbReference>
<organism evidence="6 7">
    <name type="scientific">Entomortierella parvispora</name>
    <dbReference type="NCBI Taxonomy" id="205924"/>
    <lineage>
        <taxon>Eukaryota</taxon>
        <taxon>Fungi</taxon>
        <taxon>Fungi incertae sedis</taxon>
        <taxon>Mucoromycota</taxon>
        <taxon>Mortierellomycotina</taxon>
        <taxon>Mortierellomycetes</taxon>
        <taxon>Mortierellales</taxon>
        <taxon>Mortierellaceae</taxon>
        <taxon>Entomortierella</taxon>
    </lineage>
</organism>
<keyword evidence="3 5" id="KW-0479">Metal-binding</keyword>
<evidence type="ECO:0000256" key="2">
    <source>
        <dbReference type="ARBA" id="ARBA00010617"/>
    </source>
</evidence>
<dbReference type="InterPro" id="IPR036396">
    <property type="entry name" value="Cyt_P450_sf"/>
</dbReference>
<dbReference type="EMBL" id="BQFW01000008">
    <property type="protein sequence ID" value="GJJ74227.1"/>
    <property type="molecule type" value="Genomic_DNA"/>
</dbReference>
<comment type="caution">
    <text evidence="6">The sequence shown here is derived from an EMBL/GenBank/DDBJ whole genome shotgun (WGS) entry which is preliminary data.</text>
</comment>
<keyword evidence="7" id="KW-1185">Reference proteome</keyword>
<dbReference type="PANTHER" id="PTHR24305">
    <property type="entry name" value="CYTOCHROME P450"/>
    <property type="match status" value="1"/>
</dbReference>
<comment type="cofactor">
    <cofactor evidence="1 5">
        <name>heme</name>
        <dbReference type="ChEBI" id="CHEBI:30413"/>
    </cofactor>
</comment>
<dbReference type="InterPro" id="IPR001128">
    <property type="entry name" value="Cyt_P450"/>
</dbReference>
<dbReference type="PANTHER" id="PTHR24305:SF166">
    <property type="entry name" value="CYTOCHROME P450 12A4, MITOCHONDRIAL-RELATED"/>
    <property type="match status" value="1"/>
</dbReference>
<evidence type="ECO:0000313" key="7">
    <source>
        <dbReference type="Proteomes" id="UP000827284"/>
    </source>
</evidence>
<evidence type="ECO:0000313" key="6">
    <source>
        <dbReference type="EMBL" id="GJJ74227.1"/>
    </source>
</evidence>
<dbReference type="InterPro" id="IPR050121">
    <property type="entry name" value="Cytochrome_P450_monoxygenase"/>
</dbReference>
<dbReference type="OrthoDB" id="1470350at2759"/>
<keyword evidence="4 5" id="KW-0408">Iron</keyword>
<dbReference type="SUPFAM" id="SSF48264">
    <property type="entry name" value="Cytochrome P450"/>
    <property type="match status" value="1"/>
</dbReference>
<dbReference type="Gene3D" id="1.10.630.10">
    <property type="entry name" value="Cytochrome P450"/>
    <property type="match status" value="1"/>
</dbReference>
<dbReference type="PRINTS" id="PR00465">
    <property type="entry name" value="EP450IV"/>
</dbReference>
<dbReference type="GO" id="GO:0004497">
    <property type="term" value="F:monooxygenase activity"/>
    <property type="evidence" value="ECO:0007669"/>
    <property type="project" value="InterPro"/>
</dbReference>
<reference evidence="6" key="1">
    <citation type="submission" date="2021-11" db="EMBL/GenBank/DDBJ databases">
        <authorList>
            <person name="Herlambang A."/>
            <person name="Guo Y."/>
            <person name="Takashima Y."/>
            <person name="Nishizawa T."/>
        </authorList>
    </citation>
    <scope>NUCLEOTIDE SEQUENCE</scope>
    <source>
        <strain evidence="6">E1425</strain>
    </source>
</reference>
<dbReference type="Pfam" id="PF00067">
    <property type="entry name" value="p450"/>
    <property type="match status" value="1"/>
</dbReference>
<dbReference type="InterPro" id="IPR002403">
    <property type="entry name" value="Cyt_P450_E_grp-IV"/>
</dbReference>
<protein>
    <recommendedName>
        <fullName evidence="8">Cytochrome P450</fullName>
    </recommendedName>
</protein>
<feature type="binding site" description="axial binding residue" evidence="5">
    <location>
        <position position="863"/>
    </location>
    <ligand>
        <name>heme</name>
        <dbReference type="ChEBI" id="CHEBI:30413"/>
    </ligand>
    <ligandPart>
        <name>Fe</name>
        <dbReference type="ChEBI" id="CHEBI:18248"/>
    </ligandPart>
</feature>
<dbReference type="GO" id="GO:0005506">
    <property type="term" value="F:iron ion binding"/>
    <property type="evidence" value="ECO:0007669"/>
    <property type="project" value="InterPro"/>
</dbReference>
<name>A0A9P3LXL3_9FUNG</name>
<reference evidence="6" key="2">
    <citation type="journal article" date="2022" name="Microbiol. Resour. Announc.">
        <title>Whole-Genome Sequence of Entomortierella parvispora E1425, a Mucoromycotan Fungus Associated with Burkholderiaceae-Related Endosymbiotic Bacteria.</title>
        <authorList>
            <person name="Herlambang A."/>
            <person name="Guo Y."/>
            <person name="Takashima Y."/>
            <person name="Narisawa K."/>
            <person name="Ohta H."/>
            <person name="Nishizawa T."/>
        </authorList>
    </citation>
    <scope>NUCLEOTIDE SEQUENCE</scope>
    <source>
        <strain evidence="6">E1425</strain>
    </source>
</reference>
<dbReference type="GO" id="GO:0020037">
    <property type="term" value="F:heme binding"/>
    <property type="evidence" value="ECO:0007669"/>
    <property type="project" value="InterPro"/>
</dbReference>